<evidence type="ECO:0000313" key="3">
    <source>
        <dbReference type="Proteomes" id="UP000281553"/>
    </source>
</evidence>
<feature type="region of interest" description="Disordered" evidence="1">
    <location>
        <begin position="59"/>
        <end position="112"/>
    </location>
</feature>
<feature type="compositionally biased region" description="Polar residues" evidence="1">
    <location>
        <begin position="60"/>
        <end position="73"/>
    </location>
</feature>
<protein>
    <submittedName>
        <fullName evidence="2">Uncharacterized protein</fullName>
    </submittedName>
</protein>
<proteinExistence type="predicted"/>
<name>A0A3P7N2D4_DIBLA</name>
<dbReference type="AlphaFoldDB" id="A0A3P7N2D4"/>
<sequence>MRPSHTFKFDEAEILARDDNRVSRELLESWFTDPQSINKCNALPNPYSVLRLNLTKVSRRSGNAQATASSYANTGEPDGRVDITSNSTTRDESSACPHAGYQAINTQAGHHP</sequence>
<reference evidence="2 3" key="1">
    <citation type="submission" date="2018-11" db="EMBL/GenBank/DDBJ databases">
        <authorList>
            <consortium name="Pathogen Informatics"/>
        </authorList>
    </citation>
    <scope>NUCLEOTIDE SEQUENCE [LARGE SCALE GENOMIC DNA]</scope>
</reference>
<keyword evidence="3" id="KW-1185">Reference proteome</keyword>
<feature type="compositionally biased region" description="Polar residues" evidence="1">
    <location>
        <begin position="103"/>
        <end position="112"/>
    </location>
</feature>
<dbReference type="OrthoDB" id="6310486at2759"/>
<organism evidence="2 3">
    <name type="scientific">Dibothriocephalus latus</name>
    <name type="common">Fish tapeworm</name>
    <name type="synonym">Diphyllobothrium latum</name>
    <dbReference type="NCBI Taxonomy" id="60516"/>
    <lineage>
        <taxon>Eukaryota</taxon>
        <taxon>Metazoa</taxon>
        <taxon>Spiralia</taxon>
        <taxon>Lophotrochozoa</taxon>
        <taxon>Platyhelminthes</taxon>
        <taxon>Cestoda</taxon>
        <taxon>Eucestoda</taxon>
        <taxon>Diphyllobothriidea</taxon>
        <taxon>Diphyllobothriidae</taxon>
        <taxon>Dibothriocephalus</taxon>
    </lineage>
</organism>
<evidence type="ECO:0000313" key="2">
    <source>
        <dbReference type="EMBL" id="VDN33700.1"/>
    </source>
</evidence>
<evidence type="ECO:0000256" key="1">
    <source>
        <dbReference type="SAM" id="MobiDB-lite"/>
    </source>
</evidence>
<dbReference type="Proteomes" id="UP000281553">
    <property type="component" value="Unassembled WGS sequence"/>
</dbReference>
<dbReference type="EMBL" id="UYRU01084133">
    <property type="protein sequence ID" value="VDN33700.1"/>
    <property type="molecule type" value="Genomic_DNA"/>
</dbReference>
<gene>
    <name evidence="2" type="ORF">DILT_LOCUS16310</name>
</gene>
<accession>A0A3P7N2D4</accession>